<keyword evidence="1" id="KW-0812">Transmembrane</keyword>
<keyword evidence="1" id="KW-1133">Transmembrane helix</keyword>
<evidence type="ECO:0000313" key="3">
    <source>
        <dbReference type="Proteomes" id="UP000184364"/>
    </source>
</evidence>
<dbReference type="EMBL" id="FRAV01000019">
    <property type="protein sequence ID" value="SHL51531.1"/>
    <property type="molecule type" value="Genomic_DNA"/>
</dbReference>
<feature type="transmembrane region" description="Helical" evidence="1">
    <location>
        <begin position="341"/>
        <end position="372"/>
    </location>
</feature>
<dbReference type="OrthoDB" id="675873at2"/>
<dbReference type="Pfam" id="PF12412">
    <property type="entry name" value="DUF3667"/>
    <property type="match status" value="1"/>
</dbReference>
<dbReference type="STRING" id="1302687.SAMN05444267_101920"/>
<feature type="transmembrane region" description="Helical" evidence="1">
    <location>
        <begin position="248"/>
        <end position="264"/>
    </location>
</feature>
<dbReference type="AlphaFoldDB" id="A0A1M7B9A8"/>
<name>A0A1M7B9A8_9FLAO</name>
<proteinExistence type="predicted"/>
<evidence type="ECO:0008006" key="4">
    <source>
        <dbReference type="Google" id="ProtNLM"/>
    </source>
</evidence>
<feature type="transmembrane region" description="Helical" evidence="1">
    <location>
        <begin position="310"/>
        <end position="329"/>
    </location>
</feature>
<evidence type="ECO:0000256" key="1">
    <source>
        <dbReference type="SAM" id="Phobius"/>
    </source>
</evidence>
<gene>
    <name evidence="2" type="ORF">SAMN05444267_101920</name>
</gene>
<dbReference type="RefSeq" id="WP_073293399.1">
    <property type="nucleotide sequence ID" value="NZ_FRAV01000019.1"/>
</dbReference>
<sequence length="373" mass="43725">MSHGKIREDKTCLNCNHQVEERFCTHCGQENTEPKQVFHYLFTHFIEDFTHYDGQFWKTIKNLLFKPGKLTAIYLEGKRQMYVPPVKLYIFMSFITFFMFSLFPLINLNFDHQESPATVAETKAKNDSIKKVISTQLTEAVNKNTKNLSKNDSILAATINKKIQEGAKEATEPKEEMNFNDGIDESIVISGAKNAREYDSIVAKNPSFGYNLSSPFVHKFFELKESGIPKKEIFQKIYEVSFHNLPKALFIYLPIFAFLLWIFHNKKKWWYFDHGVFTLHYFSFLLFLVTFISILIHTQRLIEHIKFFDTIIDISYYLLGLYSIAYFFIAHRKVYHAHGLVSFIIGTFLLFINFFVFSFLLVGLAMISFLMIH</sequence>
<reference evidence="3" key="1">
    <citation type="submission" date="2016-11" db="EMBL/GenBank/DDBJ databases">
        <authorList>
            <person name="Varghese N."/>
            <person name="Submissions S."/>
        </authorList>
    </citation>
    <scope>NUCLEOTIDE SEQUENCE [LARGE SCALE GENOMIC DNA]</scope>
    <source>
        <strain evidence="3">DSM 26899</strain>
    </source>
</reference>
<feature type="transmembrane region" description="Helical" evidence="1">
    <location>
        <begin position="276"/>
        <end position="298"/>
    </location>
</feature>
<dbReference type="Proteomes" id="UP000184364">
    <property type="component" value="Unassembled WGS sequence"/>
</dbReference>
<accession>A0A1M7B9A8</accession>
<organism evidence="2 3">
    <name type="scientific">Chryseobacterium polytrichastri</name>
    <dbReference type="NCBI Taxonomy" id="1302687"/>
    <lineage>
        <taxon>Bacteria</taxon>
        <taxon>Pseudomonadati</taxon>
        <taxon>Bacteroidota</taxon>
        <taxon>Flavobacteriia</taxon>
        <taxon>Flavobacteriales</taxon>
        <taxon>Weeksellaceae</taxon>
        <taxon>Chryseobacterium group</taxon>
        <taxon>Chryseobacterium</taxon>
    </lineage>
</organism>
<protein>
    <recommendedName>
        <fullName evidence="4">DUF3667 domain-containing protein</fullName>
    </recommendedName>
</protein>
<keyword evidence="1" id="KW-0472">Membrane</keyword>
<feature type="transmembrane region" description="Helical" evidence="1">
    <location>
        <begin position="88"/>
        <end position="106"/>
    </location>
</feature>
<keyword evidence="3" id="KW-1185">Reference proteome</keyword>
<evidence type="ECO:0000313" key="2">
    <source>
        <dbReference type="EMBL" id="SHL51531.1"/>
    </source>
</evidence>
<dbReference type="InterPro" id="IPR022134">
    <property type="entry name" value="DUF3667"/>
</dbReference>